<name>A0A1H7YJY6_9FLAO</name>
<keyword evidence="3" id="KW-1185">Reference proteome</keyword>
<dbReference type="AlphaFoldDB" id="A0A1H7YJY6"/>
<evidence type="ECO:0000313" key="2">
    <source>
        <dbReference type="EMBL" id="SEM46251.1"/>
    </source>
</evidence>
<keyword evidence="1" id="KW-0812">Transmembrane</keyword>
<reference evidence="3" key="1">
    <citation type="submission" date="2016-10" db="EMBL/GenBank/DDBJ databases">
        <authorList>
            <person name="Varghese N."/>
            <person name="Submissions S."/>
        </authorList>
    </citation>
    <scope>NUCLEOTIDE SEQUENCE [LARGE SCALE GENOMIC DNA]</scope>
    <source>
        <strain evidence="3">DSM 17453</strain>
    </source>
</reference>
<dbReference type="Proteomes" id="UP000199450">
    <property type="component" value="Unassembled WGS sequence"/>
</dbReference>
<dbReference type="EMBL" id="FOBV01000003">
    <property type="protein sequence ID" value="SEM46251.1"/>
    <property type="molecule type" value="Genomic_DNA"/>
</dbReference>
<proteinExistence type="predicted"/>
<evidence type="ECO:0000313" key="3">
    <source>
        <dbReference type="Proteomes" id="UP000199450"/>
    </source>
</evidence>
<feature type="transmembrane region" description="Helical" evidence="1">
    <location>
        <begin position="12"/>
        <end position="34"/>
    </location>
</feature>
<gene>
    <name evidence="2" type="ORF">SAMN05421856_103367</name>
</gene>
<keyword evidence="1" id="KW-1133">Transmembrane helix</keyword>
<organism evidence="2 3">
    <name type="scientific">Chryseobacterium taichungense</name>
    <dbReference type="NCBI Taxonomy" id="295069"/>
    <lineage>
        <taxon>Bacteria</taxon>
        <taxon>Pseudomonadati</taxon>
        <taxon>Bacteroidota</taxon>
        <taxon>Flavobacteriia</taxon>
        <taxon>Flavobacteriales</taxon>
        <taxon>Weeksellaceae</taxon>
        <taxon>Chryseobacterium group</taxon>
        <taxon>Chryseobacterium</taxon>
    </lineage>
</organism>
<evidence type="ECO:0000256" key="1">
    <source>
        <dbReference type="SAM" id="Phobius"/>
    </source>
</evidence>
<protein>
    <submittedName>
        <fullName evidence="2">Uncharacterized protein</fullName>
    </submittedName>
</protein>
<accession>A0A1H7YJY6</accession>
<keyword evidence="1" id="KW-0472">Membrane</keyword>
<sequence length="37" mass="4182">MKESAISTITKAAEFITLVNYSLLVTLGYIIFLLKIY</sequence>